<feature type="compositionally biased region" description="Polar residues" evidence="1">
    <location>
        <begin position="523"/>
        <end position="533"/>
    </location>
</feature>
<feature type="region of interest" description="Disordered" evidence="1">
    <location>
        <begin position="607"/>
        <end position="653"/>
    </location>
</feature>
<organism evidence="3 5">
    <name type="scientific">Cercospora beticola</name>
    <name type="common">Sugarbeet leaf spot fungus</name>
    <dbReference type="NCBI Taxonomy" id="122368"/>
    <lineage>
        <taxon>Eukaryota</taxon>
        <taxon>Fungi</taxon>
        <taxon>Dikarya</taxon>
        <taxon>Ascomycota</taxon>
        <taxon>Pezizomycotina</taxon>
        <taxon>Dothideomycetes</taxon>
        <taxon>Dothideomycetidae</taxon>
        <taxon>Mycosphaerellales</taxon>
        <taxon>Mycosphaerellaceae</taxon>
        <taxon>Cercospora</taxon>
    </lineage>
</organism>
<reference evidence="3 5" key="1">
    <citation type="submission" date="2015-10" db="EMBL/GenBank/DDBJ databases">
        <title>The cercosporin biosynthetic gene cluster was horizontally transferred to several fungal lineages and shown to be expanded in Cercospora beticola based on microsynteny with recipient genomes.</title>
        <authorList>
            <person name="De Jonge R."/>
            <person name="Ebert M.K."/>
            <person name="Suttle J.C."/>
            <person name="Jurick Ii W.M."/>
            <person name="Secor G.A."/>
            <person name="Thomma B.P."/>
            <person name="Van De Peer Y."/>
            <person name="Bolton M.D."/>
        </authorList>
    </citation>
    <scope>NUCLEOTIDE SEQUENCE [LARGE SCALE GENOMIC DNA]</scope>
    <source>
        <strain evidence="3 5">09-40</strain>
    </source>
</reference>
<dbReference type="Pfam" id="PF23771">
    <property type="entry name" value="DUF7168"/>
    <property type="match status" value="1"/>
</dbReference>
<reference evidence="4 6" key="2">
    <citation type="submission" date="2023-09" db="EMBL/GenBank/DDBJ databases">
        <title>Complete-Gapless Cercospora beticola genome.</title>
        <authorList>
            <person name="Wyatt N.A."/>
            <person name="Spanner R.E."/>
            <person name="Bolton M.D."/>
        </authorList>
    </citation>
    <scope>NUCLEOTIDE SEQUENCE [LARGE SCALE GENOMIC DNA]</scope>
    <source>
        <strain evidence="4">Cb09-40</strain>
    </source>
</reference>
<feature type="domain" description="DUF7168" evidence="2">
    <location>
        <begin position="320"/>
        <end position="422"/>
    </location>
</feature>
<evidence type="ECO:0000313" key="6">
    <source>
        <dbReference type="Proteomes" id="UP001302367"/>
    </source>
</evidence>
<accession>A0A2G5HT97</accession>
<dbReference type="Proteomes" id="UP000230605">
    <property type="component" value="Chromosome 8"/>
</dbReference>
<feature type="compositionally biased region" description="Basic and acidic residues" evidence="1">
    <location>
        <begin position="509"/>
        <end position="522"/>
    </location>
</feature>
<dbReference type="OrthoDB" id="3067443at2759"/>
<keyword evidence="6" id="KW-1185">Reference proteome</keyword>
<feature type="compositionally biased region" description="Basic residues" evidence="1">
    <location>
        <begin position="634"/>
        <end position="653"/>
    </location>
</feature>
<dbReference type="EMBL" id="CP134191">
    <property type="protein sequence ID" value="WPB07044.1"/>
    <property type="molecule type" value="Genomic_DNA"/>
</dbReference>
<dbReference type="AlphaFoldDB" id="A0A2G5HT97"/>
<dbReference type="Proteomes" id="UP001302367">
    <property type="component" value="Chromosome 8"/>
</dbReference>
<dbReference type="InterPro" id="IPR055592">
    <property type="entry name" value="DUF7168"/>
</dbReference>
<gene>
    <name evidence="3" type="ORF">CB0940_10335</name>
    <name evidence="4" type="ORF">RHO25_011704</name>
</gene>
<evidence type="ECO:0000313" key="5">
    <source>
        <dbReference type="Proteomes" id="UP000230605"/>
    </source>
</evidence>
<proteinExistence type="predicted"/>
<dbReference type="EMBL" id="LKMD01000103">
    <property type="protein sequence ID" value="PIA95761.1"/>
    <property type="molecule type" value="Genomic_DNA"/>
</dbReference>
<feature type="region of interest" description="Disordered" evidence="1">
    <location>
        <begin position="136"/>
        <end position="170"/>
    </location>
</feature>
<sequence>MAADTEAAFKQAVIKAAVKTVLENIKGGDIQLTESELLRATEDNLNAARETPPQFIPAYTSSMRKKKPCIPRARKQSNVKYYPAATAAAPGATNKPMVPKTKKASAKEAKPKKAGLAADRAENGKLAVENEMNTWLEEDDSGLDSDASYSDTMGADAEEEDGSDLDWSGSHITTDDADIKLEEEDLDLDLDASNLATTDTDSKVAEGRRTRRTRGDSELRAPALYKAEVTRTADNDVIFMASTEDTAGSTQQLIQKCFRLGLHINTPDTEARSTLLTASRLMKKYNVAQAEVLAHTNPKEQLQLGGQSVVSIRRDDGDLTIDVMRYEYIDQLQIAINKLFDLRSFINSEPRTKGIDITFCGIASNTIAAATAFEMSHNLIVEWARRWNNTNERVGYCNRICSTIREAAQQERLDEMERAEKAETMALAFKGNQEKAKRYGAPDHLNGPVLAGLLNPTIDDMAQNETDETYLARISVSSASWARDHAVRKGTENKSKNVATYSLLSSKADNGDHNMNEVDRRPTGTNSDRNSSLGKGHKKQAATRLQHRHSFHDEDDEEIVLKQEADGIENGRGHGTDASFISPSQLISWREMAVKIAVNELRKTTVKPYADQPRKRKRASQGTRDGSKTDSKKAHTRVKTPKPTKVKCRYNGK</sequence>
<evidence type="ECO:0000256" key="1">
    <source>
        <dbReference type="SAM" id="MobiDB-lite"/>
    </source>
</evidence>
<feature type="compositionally biased region" description="Basic residues" evidence="1">
    <location>
        <begin position="535"/>
        <end position="550"/>
    </location>
</feature>
<feature type="region of interest" description="Disordered" evidence="1">
    <location>
        <begin position="505"/>
        <end position="557"/>
    </location>
</feature>
<feature type="region of interest" description="Disordered" evidence="1">
    <location>
        <begin position="89"/>
        <end position="118"/>
    </location>
</feature>
<name>A0A2G5HT97_CERBT</name>
<evidence type="ECO:0000259" key="2">
    <source>
        <dbReference type="Pfam" id="PF23771"/>
    </source>
</evidence>
<evidence type="ECO:0000313" key="4">
    <source>
        <dbReference type="EMBL" id="WPB07044.1"/>
    </source>
</evidence>
<evidence type="ECO:0000313" key="3">
    <source>
        <dbReference type="EMBL" id="PIA95761.1"/>
    </source>
</evidence>
<protein>
    <recommendedName>
        <fullName evidence="2">DUF7168 domain-containing protein</fullName>
    </recommendedName>
</protein>